<reference evidence="1" key="1">
    <citation type="journal article" date="2022" name="bioRxiv">
        <title>Sequencing and chromosome-scale assembly of the giantPleurodeles waltlgenome.</title>
        <authorList>
            <person name="Brown T."/>
            <person name="Elewa A."/>
            <person name="Iarovenko S."/>
            <person name="Subramanian E."/>
            <person name="Araus A.J."/>
            <person name="Petzold A."/>
            <person name="Susuki M."/>
            <person name="Suzuki K.-i.T."/>
            <person name="Hayashi T."/>
            <person name="Toyoda A."/>
            <person name="Oliveira C."/>
            <person name="Osipova E."/>
            <person name="Leigh N.D."/>
            <person name="Simon A."/>
            <person name="Yun M.H."/>
        </authorList>
    </citation>
    <scope>NUCLEOTIDE SEQUENCE</scope>
    <source>
        <strain evidence="1">20211129_DDA</strain>
        <tissue evidence="1">Liver</tissue>
    </source>
</reference>
<comment type="caution">
    <text evidence="1">The sequence shown here is derived from an EMBL/GenBank/DDBJ whole genome shotgun (WGS) entry which is preliminary data.</text>
</comment>
<evidence type="ECO:0000313" key="1">
    <source>
        <dbReference type="EMBL" id="KAJ1113682.1"/>
    </source>
</evidence>
<dbReference type="AlphaFoldDB" id="A0AAV7NC64"/>
<dbReference type="EMBL" id="JANPWB010000012">
    <property type="protein sequence ID" value="KAJ1113682.1"/>
    <property type="molecule type" value="Genomic_DNA"/>
</dbReference>
<protein>
    <submittedName>
        <fullName evidence="1">Uncharacterized protein</fullName>
    </submittedName>
</protein>
<accession>A0AAV7NC64</accession>
<organism evidence="1 2">
    <name type="scientific">Pleurodeles waltl</name>
    <name type="common">Iberian ribbed newt</name>
    <dbReference type="NCBI Taxonomy" id="8319"/>
    <lineage>
        <taxon>Eukaryota</taxon>
        <taxon>Metazoa</taxon>
        <taxon>Chordata</taxon>
        <taxon>Craniata</taxon>
        <taxon>Vertebrata</taxon>
        <taxon>Euteleostomi</taxon>
        <taxon>Amphibia</taxon>
        <taxon>Batrachia</taxon>
        <taxon>Caudata</taxon>
        <taxon>Salamandroidea</taxon>
        <taxon>Salamandridae</taxon>
        <taxon>Pleurodelinae</taxon>
        <taxon>Pleurodeles</taxon>
    </lineage>
</organism>
<gene>
    <name evidence="1" type="ORF">NDU88_001924</name>
</gene>
<proteinExistence type="predicted"/>
<dbReference type="Proteomes" id="UP001066276">
    <property type="component" value="Chromosome 8"/>
</dbReference>
<evidence type="ECO:0000313" key="2">
    <source>
        <dbReference type="Proteomes" id="UP001066276"/>
    </source>
</evidence>
<keyword evidence="2" id="KW-1185">Reference proteome</keyword>
<name>A0AAV7NC64_PLEWA</name>
<sequence length="171" mass="19302">MATQPTPSIPTTITPHPRAVDATDRILQEITAVGRILEAMDLKIPDLSTASASMRMDIACFSERVADLDQRLTTVEEHVGMVQEHDAEWLTLRAKLMDLEYRSRRDNVCFFGIPEHKEGTNIKAFLKNLLPELTRLTFPHCSSSREVYYVYAQVYPSAVPMEHISLAKSLA</sequence>